<accession>A0ACB9QZI0</accession>
<gene>
    <name evidence="1" type="ORF">MLD38_010004</name>
</gene>
<dbReference type="EMBL" id="CM042883">
    <property type="protein sequence ID" value="KAI4371678.1"/>
    <property type="molecule type" value="Genomic_DNA"/>
</dbReference>
<evidence type="ECO:0000313" key="2">
    <source>
        <dbReference type="Proteomes" id="UP001057402"/>
    </source>
</evidence>
<sequence>MLLWWNARLKQGGGRPIKNPTHLDSNDRSDGQGRACERQLKQEHAAELPIYSFESIVLATNNFDINNKLGQGGFGSGRLNDGREVAAKRLASSSSQGLVELKNEVILISRLQHRNLVRLIGWCVEREEQILLYEYLPNKSLDTILFDTERRPSSTGASVSP</sequence>
<evidence type="ECO:0000313" key="1">
    <source>
        <dbReference type="EMBL" id="KAI4371678.1"/>
    </source>
</evidence>
<name>A0ACB9QZI0_9MYRT</name>
<proteinExistence type="predicted"/>
<protein>
    <submittedName>
        <fullName evidence="1">Uncharacterized protein</fullName>
    </submittedName>
</protein>
<keyword evidence="2" id="KW-1185">Reference proteome</keyword>
<dbReference type="Proteomes" id="UP001057402">
    <property type="component" value="Chromosome 4"/>
</dbReference>
<comment type="caution">
    <text evidence="1">The sequence shown here is derived from an EMBL/GenBank/DDBJ whole genome shotgun (WGS) entry which is preliminary data.</text>
</comment>
<organism evidence="1 2">
    <name type="scientific">Melastoma candidum</name>
    <dbReference type="NCBI Taxonomy" id="119954"/>
    <lineage>
        <taxon>Eukaryota</taxon>
        <taxon>Viridiplantae</taxon>
        <taxon>Streptophyta</taxon>
        <taxon>Embryophyta</taxon>
        <taxon>Tracheophyta</taxon>
        <taxon>Spermatophyta</taxon>
        <taxon>Magnoliopsida</taxon>
        <taxon>eudicotyledons</taxon>
        <taxon>Gunneridae</taxon>
        <taxon>Pentapetalae</taxon>
        <taxon>rosids</taxon>
        <taxon>malvids</taxon>
        <taxon>Myrtales</taxon>
        <taxon>Melastomataceae</taxon>
        <taxon>Melastomatoideae</taxon>
        <taxon>Melastomateae</taxon>
        <taxon>Melastoma</taxon>
    </lineage>
</organism>
<reference evidence="2" key="1">
    <citation type="journal article" date="2023" name="Front. Plant Sci.">
        <title>Chromosomal-level genome assembly of Melastoma candidum provides insights into trichome evolution.</title>
        <authorList>
            <person name="Zhong Y."/>
            <person name="Wu W."/>
            <person name="Sun C."/>
            <person name="Zou P."/>
            <person name="Liu Y."/>
            <person name="Dai S."/>
            <person name="Zhou R."/>
        </authorList>
    </citation>
    <scope>NUCLEOTIDE SEQUENCE [LARGE SCALE GENOMIC DNA]</scope>
</reference>